<dbReference type="GO" id="GO:0055085">
    <property type="term" value="P:transmembrane transport"/>
    <property type="evidence" value="ECO:0007669"/>
    <property type="project" value="InterPro"/>
</dbReference>
<dbReference type="Pfam" id="PF03480">
    <property type="entry name" value="DctP"/>
    <property type="match status" value="1"/>
</dbReference>
<reference evidence="1 2" key="1">
    <citation type="submission" date="2017-05" db="EMBL/GenBank/DDBJ databases">
        <title>Full genome sequence of Pseudorhodoplanes sinuspersici.</title>
        <authorList>
            <person name="Dastgheib S.M.M."/>
            <person name="Shavandi M."/>
            <person name="Tirandaz H."/>
        </authorList>
    </citation>
    <scope>NUCLEOTIDE SEQUENCE [LARGE SCALE GENOMIC DNA]</scope>
    <source>
        <strain evidence="1 2">RIPI110</strain>
    </source>
</reference>
<evidence type="ECO:0000313" key="1">
    <source>
        <dbReference type="EMBL" id="ARQ01835.1"/>
    </source>
</evidence>
<organism evidence="1 2">
    <name type="scientific">Pseudorhodoplanes sinuspersici</name>
    <dbReference type="NCBI Taxonomy" id="1235591"/>
    <lineage>
        <taxon>Bacteria</taxon>
        <taxon>Pseudomonadati</taxon>
        <taxon>Pseudomonadota</taxon>
        <taxon>Alphaproteobacteria</taxon>
        <taxon>Hyphomicrobiales</taxon>
        <taxon>Pseudorhodoplanes</taxon>
    </lineage>
</organism>
<dbReference type="PANTHER" id="PTHR33376:SF15">
    <property type="entry name" value="BLL6794 PROTEIN"/>
    <property type="match status" value="1"/>
</dbReference>
<name>A0A1W6ZYM8_9HYPH</name>
<evidence type="ECO:0000313" key="2">
    <source>
        <dbReference type="Proteomes" id="UP000194137"/>
    </source>
</evidence>
<dbReference type="InterPro" id="IPR018389">
    <property type="entry name" value="DctP_fam"/>
</dbReference>
<dbReference type="Gene3D" id="3.40.190.170">
    <property type="entry name" value="Bacterial extracellular solute-binding protein, family 7"/>
    <property type="match status" value="1"/>
</dbReference>
<dbReference type="OrthoDB" id="7822595at2"/>
<accession>A0A1W6ZYM8</accession>
<dbReference type="EMBL" id="CP021112">
    <property type="protein sequence ID" value="ARQ01835.1"/>
    <property type="molecule type" value="Genomic_DNA"/>
</dbReference>
<dbReference type="KEGG" id="psin:CAK95_24110"/>
<keyword evidence="2" id="KW-1185">Reference proteome</keyword>
<dbReference type="STRING" id="1235591.CAK95_24110"/>
<gene>
    <name evidence="1" type="ORF">CAK95_24110</name>
</gene>
<sequence>MKRIAIAAAACALAATFAGPVAAQDKPVELRFGHWVPPSHPMHPAVEAWAESIKKASNGTITIKIYPAQQLGKAFDHYNMARDGIADIAHTNPGYEPGRFPIMGLSELPFIFANSKEGSAALDAWYRKYADREMKDVKYCLTFAHDPATFHTTNKKITVPGDVKGMKIRPANATIARYISLLGGANVQASAPESRDVLEKGIAEGITFPWGSVILFGIDKVTKHHLDSQLYVTEQVFVLNKPRYESLSPAQRKVIDDHCTSEWAQKIATPWADMESSGRDKIKAQPGQDVYPLTPAQLAEWRKAAEPLKKEWETQVKKAGYDPAVIYKELQDELKKRNAAY</sequence>
<dbReference type="RefSeq" id="WP_086090229.1">
    <property type="nucleotide sequence ID" value="NZ_CP021112.1"/>
</dbReference>
<dbReference type="InterPro" id="IPR038404">
    <property type="entry name" value="TRAP_DctP_sf"/>
</dbReference>
<dbReference type="PANTHER" id="PTHR33376">
    <property type="match status" value="1"/>
</dbReference>
<proteinExistence type="predicted"/>
<dbReference type="Proteomes" id="UP000194137">
    <property type="component" value="Chromosome"/>
</dbReference>
<dbReference type="AlphaFoldDB" id="A0A1W6ZYM8"/>
<protein>
    <submittedName>
        <fullName evidence="1">C4-dicarboxylate ABC transporter</fullName>
    </submittedName>
</protein>
<dbReference type="NCBIfam" id="NF037995">
    <property type="entry name" value="TRAP_S1"/>
    <property type="match status" value="1"/>
</dbReference>
<dbReference type="CDD" id="cd13665">
    <property type="entry name" value="PBP2_TRAP_Dctp3_4"/>
    <property type="match status" value="1"/>
</dbReference>